<comment type="caution">
    <text evidence="4">The sequence shown here is derived from an EMBL/GenBank/DDBJ whole genome shotgun (WGS) entry which is preliminary data.</text>
</comment>
<dbReference type="InterPro" id="IPR002177">
    <property type="entry name" value="DPS_DNA-bd"/>
</dbReference>
<evidence type="ECO:0000256" key="1">
    <source>
        <dbReference type="ARBA" id="ARBA00009497"/>
    </source>
</evidence>
<feature type="domain" description="Ferritin/DPS" evidence="3">
    <location>
        <begin position="23"/>
        <end position="159"/>
    </location>
</feature>
<sequence length="161" mass="17780">MSTKTTPFKRQILEGEKLESTTNLLQQNLVDLIDLALLLKQAHWNVVGKNFRSIHLQLDEIIESVRTASDEVAERIAALGIPADGRAATVAKNTDLKEYPSDFQDVQATATHVADALKTVIDGLRKSIEQVGDLDPVSEDLLIGISAPLEKHLWMVQAQEE</sequence>
<evidence type="ECO:0000313" key="4">
    <source>
        <dbReference type="EMBL" id="MDM4014401.1"/>
    </source>
</evidence>
<dbReference type="Gene3D" id="1.20.1260.10">
    <property type="match status" value="1"/>
</dbReference>
<dbReference type="InterPro" id="IPR008331">
    <property type="entry name" value="Ferritin_DPS_dom"/>
</dbReference>
<dbReference type="PANTHER" id="PTHR42932">
    <property type="entry name" value="GENERAL STRESS PROTEIN 20U"/>
    <property type="match status" value="1"/>
</dbReference>
<dbReference type="Pfam" id="PF00210">
    <property type="entry name" value="Ferritin"/>
    <property type="match status" value="1"/>
</dbReference>
<dbReference type="InterPro" id="IPR012347">
    <property type="entry name" value="Ferritin-like"/>
</dbReference>
<dbReference type="PIRSF" id="PIRSF005900">
    <property type="entry name" value="Dps"/>
    <property type="match status" value="1"/>
</dbReference>
<gene>
    <name evidence="4" type="primary">dps</name>
    <name evidence="4" type="synonym">pexB</name>
    <name evidence="4" type="ORF">QTN89_03085</name>
</gene>
<dbReference type="RefSeq" id="WP_230774723.1">
    <property type="nucleotide sequence ID" value="NZ_CP141221.1"/>
</dbReference>
<organism evidence="4 5">
    <name type="scientific">Roseiconus lacunae</name>
    <dbReference type="NCBI Taxonomy" id="2605694"/>
    <lineage>
        <taxon>Bacteria</taxon>
        <taxon>Pseudomonadati</taxon>
        <taxon>Planctomycetota</taxon>
        <taxon>Planctomycetia</taxon>
        <taxon>Pirellulales</taxon>
        <taxon>Pirellulaceae</taxon>
        <taxon>Roseiconus</taxon>
    </lineage>
</organism>
<evidence type="ECO:0000259" key="3">
    <source>
        <dbReference type="Pfam" id="PF00210"/>
    </source>
</evidence>
<reference evidence="4 5" key="1">
    <citation type="submission" date="2023-06" db="EMBL/GenBank/DDBJ databases">
        <title>Roseiconus lacunae JC819 isolated from Gulf of Mannar region, Tamil Nadu.</title>
        <authorList>
            <person name="Pk S."/>
            <person name="Ch S."/>
            <person name="Ch V.R."/>
        </authorList>
    </citation>
    <scope>NUCLEOTIDE SEQUENCE [LARGE SCALE GENOMIC DNA]</scope>
    <source>
        <strain evidence="4 5">JC819</strain>
    </source>
</reference>
<dbReference type="PRINTS" id="PR01346">
    <property type="entry name" value="HELNAPAPROT"/>
</dbReference>
<evidence type="ECO:0000313" key="5">
    <source>
        <dbReference type="Proteomes" id="UP001239462"/>
    </source>
</evidence>
<proteinExistence type="inferred from homology"/>
<evidence type="ECO:0000256" key="2">
    <source>
        <dbReference type="RuleBase" id="RU003875"/>
    </source>
</evidence>
<dbReference type="NCBIfam" id="NF006975">
    <property type="entry name" value="PRK09448.1"/>
    <property type="match status" value="1"/>
</dbReference>
<keyword evidence="5" id="KW-1185">Reference proteome</keyword>
<protein>
    <submittedName>
        <fullName evidence="4">DNA starvation/stationary phase protection protein Dps</fullName>
    </submittedName>
</protein>
<dbReference type="CDD" id="cd01043">
    <property type="entry name" value="DPS"/>
    <property type="match status" value="1"/>
</dbReference>
<accession>A0ABT7PDU8</accession>
<dbReference type="Proteomes" id="UP001239462">
    <property type="component" value="Unassembled WGS sequence"/>
</dbReference>
<dbReference type="SUPFAM" id="SSF47240">
    <property type="entry name" value="Ferritin-like"/>
    <property type="match status" value="1"/>
</dbReference>
<name>A0ABT7PDU8_9BACT</name>
<dbReference type="PANTHER" id="PTHR42932:SF2">
    <property type="entry name" value="DNA PROTECTION DURING STARVATION PROTEIN 1"/>
    <property type="match status" value="1"/>
</dbReference>
<dbReference type="InterPro" id="IPR009078">
    <property type="entry name" value="Ferritin-like_SF"/>
</dbReference>
<comment type="similarity">
    <text evidence="1 2">Belongs to the Dps family.</text>
</comment>
<dbReference type="EMBL" id="JASZZN010000002">
    <property type="protein sequence ID" value="MDM4014401.1"/>
    <property type="molecule type" value="Genomic_DNA"/>
</dbReference>